<dbReference type="InterPro" id="IPR001451">
    <property type="entry name" value="Hexapep"/>
</dbReference>
<dbReference type="PROSITE" id="PS00101">
    <property type="entry name" value="HEXAPEP_TRANSFERASES"/>
    <property type="match status" value="1"/>
</dbReference>
<dbReference type="RefSeq" id="WP_073081583.1">
    <property type="nucleotide sequence ID" value="NZ_FQXV01000014.1"/>
</dbReference>
<accession>A0A1M5Z838</accession>
<gene>
    <name evidence="3" type="ORF">SAMN02745823_03363</name>
</gene>
<dbReference type="PANTHER" id="PTHR43300:SF11">
    <property type="entry name" value="ACETYLTRANSFERASE RV3034C-RELATED"/>
    <property type="match status" value="1"/>
</dbReference>
<evidence type="ECO:0000256" key="2">
    <source>
        <dbReference type="ARBA" id="ARBA00022737"/>
    </source>
</evidence>
<dbReference type="PANTHER" id="PTHR43300">
    <property type="entry name" value="ACETYLTRANSFERASE"/>
    <property type="match status" value="1"/>
</dbReference>
<name>A0A1M5Z838_9FIRM</name>
<dbReference type="AlphaFoldDB" id="A0A1M5Z838"/>
<evidence type="ECO:0008006" key="5">
    <source>
        <dbReference type="Google" id="ProtNLM"/>
    </source>
</evidence>
<dbReference type="EMBL" id="FQXV01000014">
    <property type="protein sequence ID" value="SHI20258.1"/>
    <property type="molecule type" value="Genomic_DNA"/>
</dbReference>
<keyword evidence="1" id="KW-0808">Transferase</keyword>
<dbReference type="Pfam" id="PF00132">
    <property type="entry name" value="Hexapep"/>
    <property type="match status" value="1"/>
</dbReference>
<evidence type="ECO:0000313" key="3">
    <source>
        <dbReference type="EMBL" id="SHI20258.1"/>
    </source>
</evidence>
<dbReference type="CDD" id="cd03349">
    <property type="entry name" value="LbH_XAT"/>
    <property type="match status" value="1"/>
</dbReference>
<dbReference type="InterPro" id="IPR017694">
    <property type="entry name" value="Phosphonate_tfrase_rpt"/>
</dbReference>
<protein>
    <recommendedName>
        <fullName evidence="5">Phosphonate metabolim protein, transferase hexapeptide repeat family</fullName>
    </recommendedName>
</protein>
<organism evidence="3 4">
    <name type="scientific">Sporobacter termitidis DSM 10068</name>
    <dbReference type="NCBI Taxonomy" id="1123282"/>
    <lineage>
        <taxon>Bacteria</taxon>
        <taxon>Bacillati</taxon>
        <taxon>Bacillota</taxon>
        <taxon>Clostridia</taxon>
        <taxon>Eubacteriales</taxon>
        <taxon>Oscillospiraceae</taxon>
        <taxon>Sporobacter</taxon>
    </lineage>
</organism>
<dbReference type="SUPFAM" id="SSF51161">
    <property type="entry name" value="Trimeric LpxA-like enzymes"/>
    <property type="match status" value="1"/>
</dbReference>
<reference evidence="3 4" key="1">
    <citation type="submission" date="2016-11" db="EMBL/GenBank/DDBJ databases">
        <authorList>
            <person name="Jaros S."/>
            <person name="Januszkiewicz K."/>
            <person name="Wedrychowicz H."/>
        </authorList>
    </citation>
    <scope>NUCLEOTIDE SEQUENCE [LARGE SCALE GENOMIC DNA]</scope>
    <source>
        <strain evidence="3 4">DSM 10068</strain>
    </source>
</reference>
<dbReference type="OrthoDB" id="9801697at2"/>
<dbReference type="Gene3D" id="2.160.10.10">
    <property type="entry name" value="Hexapeptide repeat proteins"/>
    <property type="match status" value="1"/>
</dbReference>
<dbReference type="STRING" id="1123282.SAMN02745823_03363"/>
<dbReference type="InterPro" id="IPR018357">
    <property type="entry name" value="Hexapep_transf_CS"/>
</dbReference>
<dbReference type="Proteomes" id="UP000183995">
    <property type="component" value="Unassembled WGS sequence"/>
</dbReference>
<evidence type="ECO:0000256" key="1">
    <source>
        <dbReference type="ARBA" id="ARBA00022679"/>
    </source>
</evidence>
<proteinExistence type="predicted"/>
<keyword evidence="4" id="KW-1185">Reference proteome</keyword>
<dbReference type="GO" id="GO:0016740">
    <property type="term" value="F:transferase activity"/>
    <property type="evidence" value="ECO:0007669"/>
    <property type="project" value="UniProtKB-KW"/>
</dbReference>
<dbReference type="InterPro" id="IPR011004">
    <property type="entry name" value="Trimer_LpxA-like_sf"/>
</dbReference>
<sequence>MQLGLEPVIEENVHLVNTTLGKYTQIQANCCLNEVTVGDYSYCAGFNMMDYATIGKFCSIAAFVRINPGNHPTYDRVAQSHFTYRSELFGLGPDDGAFFEWRRRHWVTIGNDVWLGHDATIMPGVTVGNGAVIGTGAVVTKDVEPYAIVAGVPAKKLKMRFDDGLIEKIETSKWWDWDHETLKARLPDFRNLGDFVRKYL</sequence>
<evidence type="ECO:0000313" key="4">
    <source>
        <dbReference type="Proteomes" id="UP000183995"/>
    </source>
</evidence>
<keyword evidence="2" id="KW-0677">Repeat</keyword>
<dbReference type="NCBIfam" id="TIGR03308">
    <property type="entry name" value="phn_thr-fam"/>
    <property type="match status" value="1"/>
</dbReference>
<dbReference type="InterPro" id="IPR050179">
    <property type="entry name" value="Trans_hexapeptide_repeat"/>
</dbReference>